<accession>A0A656KGC0</accession>
<dbReference type="UniPathway" id="UPA00077">
    <property type="reaction ID" value="UER00158"/>
</dbReference>
<dbReference type="InterPro" id="IPR017925">
    <property type="entry name" value="DHFR_CS"/>
</dbReference>
<name>A0A656KGC0_BLUGR</name>
<evidence type="ECO:0000256" key="5">
    <source>
        <dbReference type="ARBA" id="ARBA00022857"/>
    </source>
</evidence>
<dbReference type="PRINTS" id="PR00070">
    <property type="entry name" value="DHFR"/>
</dbReference>
<dbReference type="GO" id="GO:0046452">
    <property type="term" value="P:dihydrofolate metabolic process"/>
    <property type="evidence" value="ECO:0007669"/>
    <property type="project" value="TreeGrafter"/>
</dbReference>
<evidence type="ECO:0000313" key="10">
    <source>
        <dbReference type="Proteomes" id="UP000053110"/>
    </source>
</evidence>
<dbReference type="GO" id="GO:0046654">
    <property type="term" value="P:tetrahydrofolate biosynthetic process"/>
    <property type="evidence" value="ECO:0007669"/>
    <property type="project" value="UniProtKB-UniPathway"/>
</dbReference>
<protein>
    <recommendedName>
        <fullName evidence="3">Dihydrofolate reductase</fullName>
        <ecNumber evidence="2">1.5.1.3</ecNumber>
    </recommendedName>
</protein>
<sequence>MPTLPELTLIVAATNKMGIGKAGDLPWTGLKKEMSFFSRVTRAAAPGACGLSLPTINAVIMGRNTWESIPPRFRPLKERRNIILSRRPDALNGITSSSLVVKSLEEALVAADGCARIFVIGGAQTYAAALTLSSTTRILFTRILAPFECDTDFPLELREDGNSVKGWSRTSQVDWRRWTGEAETPTSQSENGTSYVFEMWEKIIQIV</sequence>
<dbReference type="GO" id="GO:0046655">
    <property type="term" value="P:folic acid metabolic process"/>
    <property type="evidence" value="ECO:0007669"/>
    <property type="project" value="TreeGrafter"/>
</dbReference>
<reference evidence="10" key="1">
    <citation type="journal article" date="2013" name="Nat. Genet.">
        <title>The wheat powdery mildew genome shows the unique evolution of an obligate biotroph.</title>
        <authorList>
            <person name="Wicker T."/>
            <person name="Oberhaensli S."/>
            <person name="Parlange F."/>
            <person name="Buchmann J.P."/>
            <person name="Shatalina M."/>
            <person name="Roffler S."/>
            <person name="Ben-David R."/>
            <person name="Dolezel J."/>
            <person name="Simkova H."/>
            <person name="Schulze-Lefert P."/>
            <person name="Spanu P.D."/>
            <person name="Bruggmann R."/>
            <person name="Amselem J."/>
            <person name="Quesneville H."/>
            <person name="Ver Loren van Themaat E."/>
            <person name="Paape T."/>
            <person name="Shimizu K.K."/>
            <person name="Keller B."/>
        </authorList>
    </citation>
    <scope>NUCLEOTIDE SEQUENCE [LARGE SCALE GENOMIC DNA]</scope>
    <source>
        <strain evidence="10">96224</strain>
    </source>
</reference>
<comment type="pathway">
    <text evidence="1">Cofactor biosynthesis; tetrahydrofolate biosynthesis; 5,6,7,8-tetrahydrofolate from 7,8-dihydrofolate: step 1/1.</text>
</comment>
<evidence type="ECO:0000259" key="8">
    <source>
        <dbReference type="PROSITE" id="PS51330"/>
    </source>
</evidence>
<dbReference type="PANTHER" id="PTHR48069">
    <property type="entry name" value="DIHYDROFOLATE REDUCTASE"/>
    <property type="match status" value="1"/>
</dbReference>
<dbReference type="GO" id="GO:0004146">
    <property type="term" value="F:dihydrofolate reductase activity"/>
    <property type="evidence" value="ECO:0007669"/>
    <property type="project" value="UniProtKB-EC"/>
</dbReference>
<keyword evidence="5" id="KW-0521">NADP</keyword>
<dbReference type="PANTHER" id="PTHR48069:SF3">
    <property type="entry name" value="DIHYDROFOLATE REDUCTASE"/>
    <property type="match status" value="1"/>
</dbReference>
<dbReference type="PROSITE" id="PS00075">
    <property type="entry name" value="DHFR_1"/>
    <property type="match status" value="1"/>
</dbReference>
<dbReference type="GO" id="GO:0050661">
    <property type="term" value="F:NADP binding"/>
    <property type="evidence" value="ECO:0007669"/>
    <property type="project" value="InterPro"/>
</dbReference>
<dbReference type="EMBL" id="KE375182">
    <property type="protein sequence ID" value="EPQ62260.1"/>
    <property type="molecule type" value="Genomic_DNA"/>
</dbReference>
<dbReference type="EC" id="1.5.1.3" evidence="2"/>
<dbReference type="InterPro" id="IPR024072">
    <property type="entry name" value="DHFR-like_dom_sf"/>
</dbReference>
<dbReference type="SUPFAM" id="SSF53597">
    <property type="entry name" value="Dihydrofolate reductase-like"/>
    <property type="match status" value="1"/>
</dbReference>
<dbReference type="CDD" id="cd00209">
    <property type="entry name" value="DHFR"/>
    <property type="match status" value="1"/>
</dbReference>
<keyword evidence="4" id="KW-0554">One-carbon metabolism</keyword>
<evidence type="ECO:0000256" key="1">
    <source>
        <dbReference type="ARBA" id="ARBA00004903"/>
    </source>
</evidence>
<dbReference type="Gene3D" id="3.40.430.10">
    <property type="entry name" value="Dihydrofolate Reductase, subunit A"/>
    <property type="match status" value="1"/>
</dbReference>
<evidence type="ECO:0000313" key="9">
    <source>
        <dbReference type="EMBL" id="EPQ62260.1"/>
    </source>
</evidence>
<dbReference type="OrthoDB" id="414698at2759"/>
<gene>
    <name evidence="9" type="ORF">BGT96224_1196</name>
</gene>
<evidence type="ECO:0000256" key="7">
    <source>
        <dbReference type="RuleBase" id="RU004474"/>
    </source>
</evidence>
<dbReference type="GO" id="GO:0006730">
    <property type="term" value="P:one-carbon metabolic process"/>
    <property type="evidence" value="ECO:0007669"/>
    <property type="project" value="UniProtKB-KW"/>
</dbReference>
<dbReference type="Pfam" id="PF00186">
    <property type="entry name" value="DHFR_1"/>
    <property type="match status" value="1"/>
</dbReference>
<dbReference type="GO" id="GO:0005739">
    <property type="term" value="C:mitochondrion"/>
    <property type="evidence" value="ECO:0007669"/>
    <property type="project" value="TreeGrafter"/>
</dbReference>
<dbReference type="InterPro" id="IPR012259">
    <property type="entry name" value="DHFR"/>
</dbReference>
<dbReference type="AlphaFoldDB" id="A0A656KGC0"/>
<evidence type="ECO:0000256" key="6">
    <source>
        <dbReference type="ARBA" id="ARBA00023002"/>
    </source>
</evidence>
<comment type="similarity">
    <text evidence="7">Belongs to the dihydrofolate reductase family.</text>
</comment>
<evidence type="ECO:0000256" key="2">
    <source>
        <dbReference type="ARBA" id="ARBA00012856"/>
    </source>
</evidence>
<dbReference type="Proteomes" id="UP000053110">
    <property type="component" value="Unassembled WGS sequence"/>
</dbReference>
<proteinExistence type="inferred from homology"/>
<dbReference type="InterPro" id="IPR001796">
    <property type="entry name" value="DHFR_dom"/>
</dbReference>
<feature type="domain" description="DHFR" evidence="8">
    <location>
        <begin position="6"/>
        <end position="202"/>
    </location>
</feature>
<dbReference type="PROSITE" id="PS51330">
    <property type="entry name" value="DHFR_2"/>
    <property type="match status" value="1"/>
</dbReference>
<evidence type="ECO:0000256" key="4">
    <source>
        <dbReference type="ARBA" id="ARBA00022563"/>
    </source>
</evidence>
<keyword evidence="6" id="KW-0560">Oxidoreductase</keyword>
<organism evidence="9 10">
    <name type="scientific">Blumeria graminis f. sp. tritici 96224</name>
    <dbReference type="NCBI Taxonomy" id="1268274"/>
    <lineage>
        <taxon>Eukaryota</taxon>
        <taxon>Fungi</taxon>
        <taxon>Dikarya</taxon>
        <taxon>Ascomycota</taxon>
        <taxon>Pezizomycotina</taxon>
        <taxon>Leotiomycetes</taxon>
        <taxon>Erysiphales</taxon>
        <taxon>Erysiphaceae</taxon>
        <taxon>Blumeria</taxon>
    </lineage>
</organism>
<evidence type="ECO:0000256" key="3">
    <source>
        <dbReference type="ARBA" id="ARBA00018886"/>
    </source>
</evidence>